<keyword evidence="1" id="KW-0732">Signal</keyword>
<dbReference type="EMBL" id="GFTR01001450">
    <property type="protein sequence ID" value="JAW14976.1"/>
    <property type="molecule type" value="Transcribed_RNA"/>
</dbReference>
<protein>
    <submittedName>
        <fullName evidence="2">Putative secreted protein</fullName>
    </submittedName>
</protein>
<dbReference type="AlphaFoldDB" id="A0A224XR39"/>
<reference evidence="2" key="1">
    <citation type="journal article" date="2018" name="PLoS Negl. Trop. Dis.">
        <title>An insight into the salivary gland and fat body transcriptome of Panstrongylus lignarius (Hemiptera: Heteroptera), the main vector of Chagas disease in Peru.</title>
        <authorList>
            <person name="Nevoa J.C."/>
            <person name="Mendes M.T."/>
            <person name="da Silva M.V."/>
            <person name="Soares S.C."/>
            <person name="Oliveira C.J.F."/>
            <person name="Ribeiro J.M.C."/>
        </authorList>
    </citation>
    <scope>NUCLEOTIDE SEQUENCE</scope>
</reference>
<accession>A0A224XR39</accession>
<feature type="chain" id="PRO_5012849982" evidence="1">
    <location>
        <begin position="18"/>
        <end position="96"/>
    </location>
</feature>
<organism evidence="2">
    <name type="scientific">Panstrongylus lignarius</name>
    <dbReference type="NCBI Taxonomy" id="156445"/>
    <lineage>
        <taxon>Eukaryota</taxon>
        <taxon>Metazoa</taxon>
        <taxon>Ecdysozoa</taxon>
        <taxon>Arthropoda</taxon>
        <taxon>Hexapoda</taxon>
        <taxon>Insecta</taxon>
        <taxon>Pterygota</taxon>
        <taxon>Neoptera</taxon>
        <taxon>Paraneoptera</taxon>
        <taxon>Hemiptera</taxon>
        <taxon>Heteroptera</taxon>
        <taxon>Panheteroptera</taxon>
        <taxon>Cimicomorpha</taxon>
        <taxon>Reduviidae</taxon>
        <taxon>Triatominae</taxon>
        <taxon>Panstrongylus</taxon>
    </lineage>
</organism>
<evidence type="ECO:0000256" key="1">
    <source>
        <dbReference type="SAM" id="SignalP"/>
    </source>
</evidence>
<name>A0A224XR39_9HEMI</name>
<proteinExistence type="predicted"/>
<feature type="signal peptide" evidence="1">
    <location>
        <begin position="1"/>
        <end position="17"/>
    </location>
</feature>
<sequence>MVLLCLFACYLDGKCFSFYFSQLSTSCWLQQLFLHPCSEATVLPNCFYCFPHFFPLLCLFHFLPYHHCHIHHLHKSIFLLQHSNHNSRFLFLLYYW</sequence>
<evidence type="ECO:0000313" key="2">
    <source>
        <dbReference type="EMBL" id="JAW14976.1"/>
    </source>
</evidence>